<organism evidence="1">
    <name type="scientific">marine sediment metagenome</name>
    <dbReference type="NCBI Taxonomy" id="412755"/>
    <lineage>
        <taxon>unclassified sequences</taxon>
        <taxon>metagenomes</taxon>
        <taxon>ecological metagenomes</taxon>
    </lineage>
</organism>
<sequence>DFGLSFKDSRLEIELYKAYWKKLLRNLRILLKV</sequence>
<name>X0YQY3_9ZZZZ</name>
<evidence type="ECO:0000313" key="1">
    <source>
        <dbReference type="EMBL" id="GAG58719.1"/>
    </source>
</evidence>
<dbReference type="EMBL" id="BART01008831">
    <property type="protein sequence ID" value="GAG58719.1"/>
    <property type="molecule type" value="Genomic_DNA"/>
</dbReference>
<proteinExistence type="predicted"/>
<comment type="caution">
    <text evidence="1">The sequence shown here is derived from an EMBL/GenBank/DDBJ whole genome shotgun (WGS) entry which is preliminary data.</text>
</comment>
<gene>
    <name evidence="1" type="ORF">S01H4_19754</name>
</gene>
<feature type="non-terminal residue" evidence="1">
    <location>
        <position position="1"/>
    </location>
</feature>
<accession>X0YQY3</accession>
<protein>
    <submittedName>
        <fullName evidence="1">Uncharacterized protein</fullName>
    </submittedName>
</protein>
<reference evidence="1" key="1">
    <citation type="journal article" date="2014" name="Front. Microbiol.">
        <title>High frequency of phylogenetically diverse reductive dehalogenase-homologous genes in deep subseafloor sedimentary metagenomes.</title>
        <authorList>
            <person name="Kawai M."/>
            <person name="Futagami T."/>
            <person name="Toyoda A."/>
            <person name="Takaki Y."/>
            <person name="Nishi S."/>
            <person name="Hori S."/>
            <person name="Arai W."/>
            <person name="Tsubouchi T."/>
            <person name="Morono Y."/>
            <person name="Uchiyama I."/>
            <person name="Ito T."/>
            <person name="Fujiyama A."/>
            <person name="Inagaki F."/>
            <person name="Takami H."/>
        </authorList>
    </citation>
    <scope>NUCLEOTIDE SEQUENCE</scope>
    <source>
        <strain evidence="1">Expedition CK06-06</strain>
    </source>
</reference>
<dbReference type="AlphaFoldDB" id="X0YQY3"/>